<comment type="catalytic activity">
    <reaction evidence="1">
        <text>Thiol-dependent hydrolysis of ester, thioester, amide, peptide and isopeptide bonds formed by the C-terminal Gly of ubiquitin (a 76-residue protein attached to proteins as an intracellular targeting signal).</text>
        <dbReference type="EC" id="3.4.19.12"/>
    </reaction>
</comment>
<dbReference type="InterPro" id="IPR038765">
    <property type="entry name" value="Papain-like_cys_pep_sf"/>
</dbReference>
<dbReference type="GO" id="GO:0016579">
    <property type="term" value="P:protein deubiquitination"/>
    <property type="evidence" value="ECO:0007669"/>
    <property type="project" value="InterPro"/>
</dbReference>
<accession>A0A2A9NR32</accession>
<evidence type="ECO:0000256" key="6">
    <source>
        <dbReference type="ARBA" id="ARBA00022801"/>
    </source>
</evidence>
<keyword evidence="12" id="KW-1185">Reference proteome</keyword>
<dbReference type="GO" id="GO:0006508">
    <property type="term" value="P:proteolysis"/>
    <property type="evidence" value="ECO:0007669"/>
    <property type="project" value="UniProtKB-KW"/>
</dbReference>
<evidence type="ECO:0000256" key="4">
    <source>
        <dbReference type="ARBA" id="ARBA00022670"/>
    </source>
</evidence>
<evidence type="ECO:0000256" key="8">
    <source>
        <dbReference type="SAM" id="MobiDB-lite"/>
    </source>
</evidence>
<dbReference type="EC" id="3.4.19.12" evidence="3"/>
<evidence type="ECO:0000256" key="5">
    <source>
        <dbReference type="ARBA" id="ARBA00022786"/>
    </source>
</evidence>
<feature type="compositionally biased region" description="Low complexity" evidence="8">
    <location>
        <begin position="919"/>
        <end position="959"/>
    </location>
</feature>
<evidence type="ECO:0000256" key="2">
    <source>
        <dbReference type="ARBA" id="ARBA00009085"/>
    </source>
</evidence>
<sequence length="973" mass="106314">MPGFADDLQASLIHLLSSSLSQQLAPFFVLFLTPLLVFFLASKAERSNFFYQFAMGLESLGMLAPWNWLSSTSSSGSAKGSSSGHHHHHHHHKRSPKKRIRTRMEQQQALANGSAKHDTEKVHEDEGHYPGLVNISGTYCFMNSTLQALASLSYLQPHIDAIHDKAEVLDVPTPIIDTLQELFRKLNTPRSSYHSIRPVEIIDALTNAEGRSNALFYSREHQDAQELFQLLSECIKNEITAVDKEGYKDPGLGGLSRDPETTRDIGKSVFDGLTANRRSCVACEYTEAVMHFALDNWQLAVPRFTAACRLEDCLEEYTHLEILRDCICRKCSLVATHRRLRQDVVSYEETTKPEANPSSSKKRRLKEVRRQEARVKAALGEGRIEDELKDIRMEKVISPATKQAMIARPPAVLALHINRSIHYTHYATKNSVRIVFPEVLDLTPYTTSGILSTKPTTSISTPIPSTSITLSSLPRRSTTPTPSAYSAWQQHYHSRTLYRLSAVVCHYGAHSFGHYICYRRKPRPASMSKDKRWAPPKLVDPLLLFDADREDDETSEGDDDKRGKRRHRSPRYIWDGEDPADYGPGTGRGWLRISDDAVSECGIENVLAEGSGAFMLYYERVVLDVPSVYGNGGGEKGREGRSAAGEGTLRVSRNGKGREVQEDGTIGTGKGIGSESEETLRPRMKTVVMNGSVDTLVSEVGVGVREPVKKPLSLNPPHLHDHSPASSFMSTSPMSTSAPPMSTGVTIKSSIPIVGPRIIRSVDPTRRRSVPLGSSPSSSCVSTPAVGSREPSVGVGVSSSWSVPASNKLKVNGDAASPASYLATKRKQGEESDWEDCTESYPSSSRFGSSDPHPPPTSASVSSSATPTRISSPPPPPLPSLPTTPLPKTPTKVALRETTCPGSSTSNPNSPTKLPPSMTPRATSPTPTTSNLSPTPMASTSASSPKSTKNGGSTNSSSTARKRKHPSKRRSPR</sequence>
<dbReference type="GO" id="GO:0005634">
    <property type="term" value="C:nucleus"/>
    <property type="evidence" value="ECO:0007669"/>
    <property type="project" value="TreeGrafter"/>
</dbReference>
<feature type="region of interest" description="Disordered" evidence="8">
    <location>
        <begin position="77"/>
        <end position="123"/>
    </location>
</feature>
<dbReference type="PROSITE" id="PS50235">
    <property type="entry name" value="USP_3"/>
    <property type="match status" value="1"/>
</dbReference>
<evidence type="ECO:0000313" key="12">
    <source>
        <dbReference type="Proteomes" id="UP000242287"/>
    </source>
</evidence>
<keyword evidence="5" id="KW-0833">Ubl conjugation pathway</keyword>
<evidence type="ECO:0000313" key="11">
    <source>
        <dbReference type="EMBL" id="PFH50170.1"/>
    </source>
</evidence>
<dbReference type="InterPro" id="IPR018200">
    <property type="entry name" value="USP_CS"/>
</dbReference>
<dbReference type="PANTHER" id="PTHR24006">
    <property type="entry name" value="UBIQUITIN CARBOXYL-TERMINAL HYDROLASE"/>
    <property type="match status" value="1"/>
</dbReference>
<feature type="transmembrane region" description="Helical" evidence="9">
    <location>
        <begin position="24"/>
        <end position="42"/>
    </location>
</feature>
<proteinExistence type="inferred from homology"/>
<gene>
    <name evidence="11" type="ORF">AMATHDRAFT_61662</name>
</gene>
<keyword evidence="6" id="KW-0378">Hydrolase</keyword>
<feature type="region of interest" description="Disordered" evidence="8">
    <location>
        <begin position="630"/>
        <end position="680"/>
    </location>
</feature>
<dbReference type="CDD" id="cd02662">
    <property type="entry name" value="Peptidase_C19F"/>
    <property type="match status" value="1"/>
</dbReference>
<name>A0A2A9NR32_9AGAR</name>
<keyword evidence="7" id="KW-0788">Thiol protease</keyword>
<keyword evidence="4" id="KW-0645">Protease</keyword>
<feature type="compositionally biased region" description="Basic residues" evidence="8">
    <location>
        <begin position="84"/>
        <end position="101"/>
    </location>
</feature>
<feature type="compositionally biased region" description="Low complexity" evidence="8">
    <location>
        <begin position="898"/>
        <end position="912"/>
    </location>
</feature>
<feature type="compositionally biased region" description="Pro residues" evidence="8">
    <location>
        <begin position="872"/>
        <end position="888"/>
    </location>
</feature>
<feature type="compositionally biased region" description="Acidic residues" evidence="8">
    <location>
        <begin position="548"/>
        <end position="558"/>
    </location>
</feature>
<dbReference type="PROSITE" id="PS00973">
    <property type="entry name" value="USP_2"/>
    <property type="match status" value="1"/>
</dbReference>
<evidence type="ECO:0000259" key="10">
    <source>
        <dbReference type="PROSITE" id="PS50235"/>
    </source>
</evidence>
<evidence type="ECO:0000256" key="9">
    <source>
        <dbReference type="SAM" id="Phobius"/>
    </source>
</evidence>
<dbReference type="AlphaFoldDB" id="A0A2A9NR32"/>
<feature type="region of interest" description="Disordered" evidence="8">
    <location>
        <begin position="711"/>
        <end position="973"/>
    </location>
</feature>
<dbReference type="STRING" id="703135.A0A2A9NR32"/>
<evidence type="ECO:0000256" key="1">
    <source>
        <dbReference type="ARBA" id="ARBA00000707"/>
    </source>
</evidence>
<dbReference type="InterPro" id="IPR028889">
    <property type="entry name" value="USP"/>
</dbReference>
<feature type="compositionally biased region" description="Low complexity" evidence="8">
    <location>
        <begin position="770"/>
        <end position="806"/>
    </location>
</feature>
<evidence type="ECO:0000256" key="7">
    <source>
        <dbReference type="ARBA" id="ARBA00022807"/>
    </source>
</evidence>
<evidence type="ECO:0000256" key="3">
    <source>
        <dbReference type="ARBA" id="ARBA00012759"/>
    </source>
</evidence>
<dbReference type="Pfam" id="PF00443">
    <property type="entry name" value="UCH"/>
    <property type="match status" value="1"/>
</dbReference>
<dbReference type="GO" id="GO:0004843">
    <property type="term" value="F:cysteine-type deubiquitinase activity"/>
    <property type="evidence" value="ECO:0007669"/>
    <property type="project" value="UniProtKB-EC"/>
</dbReference>
<feature type="compositionally biased region" description="Low complexity" evidence="8">
    <location>
        <begin position="858"/>
        <end position="871"/>
    </location>
</feature>
<keyword evidence="9" id="KW-0472">Membrane</keyword>
<feature type="compositionally biased region" description="Low complexity" evidence="8">
    <location>
        <begin position="724"/>
        <end position="743"/>
    </location>
</feature>
<protein>
    <recommendedName>
        <fullName evidence="3">ubiquitinyl hydrolase 1</fullName>
        <ecNumber evidence="3">3.4.19.12</ecNumber>
    </recommendedName>
</protein>
<dbReference type="GO" id="GO:0005829">
    <property type="term" value="C:cytosol"/>
    <property type="evidence" value="ECO:0007669"/>
    <property type="project" value="TreeGrafter"/>
</dbReference>
<organism evidence="11 12">
    <name type="scientific">Amanita thiersii Skay4041</name>
    <dbReference type="NCBI Taxonomy" id="703135"/>
    <lineage>
        <taxon>Eukaryota</taxon>
        <taxon>Fungi</taxon>
        <taxon>Dikarya</taxon>
        <taxon>Basidiomycota</taxon>
        <taxon>Agaricomycotina</taxon>
        <taxon>Agaricomycetes</taxon>
        <taxon>Agaricomycetidae</taxon>
        <taxon>Agaricales</taxon>
        <taxon>Pluteineae</taxon>
        <taxon>Amanitaceae</taxon>
        <taxon>Amanita</taxon>
    </lineage>
</organism>
<comment type="similarity">
    <text evidence="2">Belongs to the peptidase C19 family.</text>
</comment>
<reference evidence="11 12" key="1">
    <citation type="submission" date="2014-02" db="EMBL/GenBank/DDBJ databases">
        <title>Transposable element dynamics among asymbiotic and ectomycorrhizal Amanita fungi.</title>
        <authorList>
            <consortium name="DOE Joint Genome Institute"/>
            <person name="Hess J."/>
            <person name="Skrede I."/>
            <person name="Wolfe B."/>
            <person name="LaButti K."/>
            <person name="Ohm R.A."/>
            <person name="Grigoriev I.V."/>
            <person name="Pringle A."/>
        </authorList>
    </citation>
    <scope>NUCLEOTIDE SEQUENCE [LARGE SCALE GENOMIC DNA]</scope>
    <source>
        <strain evidence="11 12">SKay4041</strain>
    </source>
</reference>
<dbReference type="SUPFAM" id="SSF54001">
    <property type="entry name" value="Cysteine proteinases"/>
    <property type="match status" value="1"/>
</dbReference>
<dbReference type="EMBL" id="KZ302010">
    <property type="protein sequence ID" value="PFH50170.1"/>
    <property type="molecule type" value="Genomic_DNA"/>
</dbReference>
<dbReference type="InterPro" id="IPR001394">
    <property type="entry name" value="Peptidase_C19_UCH"/>
</dbReference>
<feature type="region of interest" description="Disordered" evidence="8">
    <location>
        <begin position="348"/>
        <end position="367"/>
    </location>
</feature>
<dbReference type="OrthoDB" id="2020758at2759"/>
<dbReference type="InterPro" id="IPR050164">
    <property type="entry name" value="Peptidase_C19"/>
</dbReference>
<feature type="transmembrane region" description="Helical" evidence="9">
    <location>
        <begin position="49"/>
        <end position="69"/>
    </location>
</feature>
<feature type="domain" description="USP" evidence="10">
    <location>
        <begin position="130"/>
        <end position="621"/>
    </location>
</feature>
<feature type="compositionally biased region" description="Basic residues" evidence="8">
    <location>
        <begin position="960"/>
        <end position="973"/>
    </location>
</feature>
<keyword evidence="9" id="KW-0812">Transmembrane</keyword>
<dbReference type="PANTHER" id="PTHR24006:SF888">
    <property type="entry name" value="UBIQUITIN CARBOXYL-TERMINAL HYDROLASE 30"/>
    <property type="match status" value="1"/>
</dbReference>
<dbReference type="Proteomes" id="UP000242287">
    <property type="component" value="Unassembled WGS sequence"/>
</dbReference>
<feature type="region of interest" description="Disordered" evidence="8">
    <location>
        <begin position="545"/>
        <end position="580"/>
    </location>
</feature>
<dbReference type="Gene3D" id="3.90.70.10">
    <property type="entry name" value="Cysteine proteinases"/>
    <property type="match status" value="1"/>
</dbReference>
<keyword evidence="9" id="KW-1133">Transmembrane helix</keyword>